<dbReference type="InterPro" id="IPR036622">
    <property type="entry name" value="LigA_sf"/>
</dbReference>
<dbReference type="SUPFAM" id="SSF48076">
    <property type="entry name" value="LigA subunit of an aromatic-ring-opening dioxygenase LigAB"/>
    <property type="match status" value="1"/>
</dbReference>
<dbReference type="AlphaFoldDB" id="A0A3A1YSX6"/>
<dbReference type="EMBL" id="NQYH01000004">
    <property type="protein sequence ID" value="RIY41322.1"/>
    <property type="molecule type" value="Genomic_DNA"/>
</dbReference>
<dbReference type="Pfam" id="PF07746">
    <property type="entry name" value="LigA"/>
    <property type="match status" value="1"/>
</dbReference>
<dbReference type="Proteomes" id="UP000266206">
    <property type="component" value="Unassembled WGS sequence"/>
</dbReference>
<sequence>MGIQNVDRTLPSNQMVFELRRDAEKFRKFQNDMEASMEDFGLTSAEREAWRNMDIAGLGALGVHPYFLPQVSRLFKGGGYNHNDSDAARLYAEKMGILKEGS</sequence>
<gene>
    <name evidence="2" type="ORF">CJP73_07280</name>
</gene>
<dbReference type="InterPro" id="IPR011986">
    <property type="entry name" value="Xdiol_dOase_LigA"/>
</dbReference>
<proteinExistence type="predicted"/>
<accession>A0A3A1YSX6</accession>
<reference evidence="2 3" key="1">
    <citation type="submission" date="2017-08" db="EMBL/GenBank/DDBJ databases">
        <title>Pusillimonas indicus sp. nov., a member of the family Alcaligenaceae isolated from surface seawater.</title>
        <authorList>
            <person name="Li J."/>
        </authorList>
    </citation>
    <scope>NUCLEOTIDE SEQUENCE [LARGE SCALE GENOMIC DNA]</scope>
    <source>
        <strain evidence="2 3">L52-1-41</strain>
    </source>
</reference>
<feature type="domain" description="Extradiol ring-cleavage dioxygenase LigAB LigA subunit" evidence="1">
    <location>
        <begin position="13"/>
        <end position="75"/>
    </location>
</feature>
<dbReference type="Gene3D" id="1.10.700.10">
    <property type="entry name" value="Dioxygenase LigAB, LigA subunit"/>
    <property type="match status" value="1"/>
</dbReference>
<evidence type="ECO:0000313" key="2">
    <source>
        <dbReference type="EMBL" id="RIY41322.1"/>
    </source>
</evidence>
<name>A0A3A1YSX6_9BURK</name>
<organism evidence="2 3">
    <name type="scientific">Neopusillimonas maritima</name>
    <dbReference type="NCBI Taxonomy" id="2026239"/>
    <lineage>
        <taxon>Bacteria</taxon>
        <taxon>Pseudomonadati</taxon>
        <taxon>Pseudomonadota</taxon>
        <taxon>Betaproteobacteria</taxon>
        <taxon>Burkholderiales</taxon>
        <taxon>Alcaligenaceae</taxon>
        <taxon>Neopusillimonas</taxon>
    </lineage>
</organism>
<dbReference type="OrthoDB" id="8685817at2"/>
<evidence type="ECO:0000259" key="1">
    <source>
        <dbReference type="Pfam" id="PF07746"/>
    </source>
</evidence>
<dbReference type="RefSeq" id="WP_119515947.1">
    <property type="nucleotide sequence ID" value="NZ_NQYH01000004.1"/>
</dbReference>
<comment type="caution">
    <text evidence="2">The sequence shown here is derived from an EMBL/GenBank/DDBJ whole genome shotgun (WGS) entry which is preliminary data.</text>
</comment>
<protein>
    <recommendedName>
        <fullName evidence="1">Extradiol ring-cleavage dioxygenase LigAB LigA subunit domain-containing protein</fullName>
    </recommendedName>
</protein>
<evidence type="ECO:0000313" key="3">
    <source>
        <dbReference type="Proteomes" id="UP000266206"/>
    </source>
</evidence>